<reference evidence="1 2" key="1">
    <citation type="submission" date="2018-02" db="EMBL/GenBank/DDBJ databases">
        <title>Draft genome of wild Prunus yedoensis var. nudiflora.</title>
        <authorList>
            <person name="Baek S."/>
            <person name="Kim J.-H."/>
            <person name="Choi K."/>
            <person name="Kim G.-B."/>
            <person name="Cho A."/>
            <person name="Jang H."/>
            <person name="Shin C.-H."/>
            <person name="Yu H.-J."/>
            <person name="Mun J.-H."/>
        </authorList>
    </citation>
    <scope>NUCLEOTIDE SEQUENCE [LARGE SCALE GENOMIC DNA]</scope>
    <source>
        <strain evidence="2">cv. Jeju island</strain>
        <tissue evidence="1">Leaf</tissue>
    </source>
</reference>
<dbReference type="EMBL" id="PJQY01001955">
    <property type="protein sequence ID" value="PQP97895.1"/>
    <property type="molecule type" value="Genomic_DNA"/>
</dbReference>
<keyword evidence="2" id="KW-1185">Reference proteome</keyword>
<dbReference type="Proteomes" id="UP000250321">
    <property type="component" value="Unassembled WGS sequence"/>
</dbReference>
<name>A0A314Z7Y9_PRUYE</name>
<organism evidence="1 2">
    <name type="scientific">Prunus yedoensis var. nudiflora</name>
    <dbReference type="NCBI Taxonomy" id="2094558"/>
    <lineage>
        <taxon>Eukaryota</taxon>
        <taxon>Viridiplantae</taxon>
        <taxon>Streptophyta</taxon>
        <taxon>Embryophyta</taxon>
        <taxon>Tracheophyta</taxon>
        <taxon>Spermatophyta</taxon>
        <taxon>Magnoliopsida</taxon>
        <taxon>eudicotyledons</taxon>
        <taxon>Gunneridae</taxon>
        <taxon>Pentapetalae</taxon>
        <taxon>rosids</taxon>
        <taxon>fabids</taxon>
        <taxon>Rosales</taxon>
        <taxon>Rosaceae</taxon>
        <taxon>Amygdaloideae</taxon>
        <taxon>Amygdaleae</taxon>
        <taxon>Prunus</taxon>
    </lineage>
</organism>
<dbReference type="OrthoDB" id="10414664at2759"/>
<dbReference type="AlphaFoldDB" id="A0A314Z7Y9"/>
<comment type="caution">
    <text evidence="1">The sequence shown here is derived from an EMBL/GenBank/DDBJ whole genome shotgun (WGS) entry which is preliminary data.</text>
</comment>
<evidence type="ECO:0000313" key="1">
    <source>
        <dbReference type="EMBL" id="PQP97895.1"/>
    </source>
</evidence>
<protein>
    <submittedName>
        <fullName evidence="1">Uncharacterized protein</fullName>
    </submittedName>
</protein>
<gene>
    <name evidence="1" type="ORF">Pyn_28188</name>
</gene>
<evidence type="ECO:0000313" key="2">
    <source>
        <dbReference type="Proteomes" id="UP000250321"/>
    </source>
</evidence>
<accession>A0A314Z7Y9</accession>
<proteinExistence type="predicted"/>
<sequence>MRIVVPRVPMEPTMCASVDQSLYLVESQGASLVVLRLRQWFSSTTKFRVFNVPLEEGCHGSDLLQEKQYPISGMP</sequence>